<sequence length="253" mass="29135">MLSNSDLIPGIYNFCDSWCERCRLTSRCRSFQMQQQVATDQPVDTNASLVDQLTEALNMTKRYIEKLQSENPSLLVNGPSEAEQQTLEEQVLIRRHRTKEHPVATLASVYLQQTGAWLRDERRLLELAGRQQLQQVNLGLRTEDQAMVQLTALKNAYEQIKWYRTLIPVKTMATLRALDEPTNDEYLLDYYNGKAKLVLVSIDRSIASWQTILYYYPEKLDGMLDMLAGLNRLTSQLEALFPTARAFKRPGLD</sequence>
<dbReference type="RefSeq" id="WP_015329995.1">
    <property type="nucleotide sequence ID" value="NC_020054.1"/>
</dbReference>
<name>I0K442_9BACT</name>
<proteinExistence type="predicted"/>
<protein>
    <submittedName>
        <fullName evidence="1">Uncharacterized protein</fullName>
    </submittedName>
</protein>
<dbReference type="KEGG" id="fae:FAES_0884"/>
<accession>I0K442</accession>
<gene>
    <name evidence="1" type="ORF">FAES_0884</name>
</gene>
<dbReference type="Proteomes" id="UP000011058">
    <property type="component" value="Chromosome"/>
</dbReference>
<keyword evidence="2" id="KW-1185">Reference proteome</keyword>
<organism evidence="1 2">
    <name type="scientific">Fibrella aestuarina BUZ 2</name>
    <dbReference type="NCBI Taxonomy" id="1166018"/>
    <lineage>
        <taxon>Bacteria</taxon>
        <taxon>Pseudomonadati</taxon>
        <taxon>Bacteroidota</taxon>
        <taxon>Cytophagia</taxon>
        <taxon>Cytophagales</taxon>
        <taxon>Spirosomataceae</taxon>
        <taxon>Fibrella</taxon>
    </lineage>
</organism>
<dbReference type="HOGENOM" id="CLU_1248803_0_0_10"/>
<evidence type="ECO:0000313" key="2">
    <source>
        <dbReference type="Proteomes" id="UP000011058"/>
    </source>
</evidence>
<dbReference type="STRING" id="1166018.FAES_0884"/>
<reference evidence="1 2" key="1">
    <citation type="journal article" date="2012" name="J. Bacteriol.">
        <title>Genome Sequence of Fibrella aestuarina BUZ 2T, a Filamentous Marine Bacterium.</title>
        <authorList>
            <person name="Filippini M."/>
            <person name="Qi W."/>
            <person name="Blom J."/>
            <person name="Goesmann A."/>
            <person name="Smits T.H."/>
            <person name="Bagheri H.C."/>
        </authorList>
    </citation>
    <scope>NUCLEOTIDE SEQUENCE [LARGE SCALE GENOMIC DNA]</scope>
    <source>
        <strain evidence="2">BUZ 2T</strain>
    </source>
</reference>
<dbReference type="EMBL" id="HE796683">
    <property type="protein sequence ID" value="CCG98895.1"/>
    <property type="molecule type" value="Genomic_DNA"/>
</dbReference>
<dbReference type="eggNOG" id="ENOG5032RJ0">
    <property type="taxonomic scope" value="Bacteria"/>
</dbReference>
<dbReference type="OrthoDB" id="1114593at2"/>
<evidence type="ECO:0000313" key="1">
    <source>
        <dbReference type="EMBL" id="CCG98895.1"/>
    </source>
</evidence>
<dbReference type="AlphaFoldDB" id="I0K442"/>